<dbReference type="GO" id="GO:0005351">
    <property type="term" value="F:carbohydrate:proton symporter activity"/>
    <property type="evidence" value="ECO:0007669"/>
    <property type="project" value="TreeGrafter"/>
</dbReference>
<dbReference type="PANTHER" id="PTHR48022:SF36">
    <property type="entry name" value="LACTOSE PERMEASE, PUTATIVE (AFU_ORTHOLOGUE AFUA_1G17310)-RELATED"/>
    <property type="match status" value="1"/>
</dbReference>
<evidence type="ECO:0000259" key="10">
    <source>
        <dbReference type="PROSITE" id="PS50850"/>
    </source>
</evidence>
<dbReference type="VEuPathDB" id="FungiDB:BD410DRAFT_842407"/>
<sequence length="548" mass="59804">MSHSSHSDKKDSSIDEKVAVGHHVYASRDAGDVEKVFEVRNAALAAATKKGSLNPWSKDSIILYLCCFISFLCSCANGYDGSLMTAINIMPYYQSKFNAGEVGSGTGIIFSVYTIGGLVGPWVAGPITDRFGRRGGMFVGSLIIMMGSAVIASSNNKGQFIAGRFVLGFGVAILTCAAPSYIIEVSPPQWRGRMTAFYNCGWFGGSVPAAGITLGTQKIKSNLSWRLPLAFQAVPSVIVITFVWFLPESPRWLLANERDDEALAFLTRFHGGGDPNHPVVVLEWQEFKEGIAIDGADKRWYDYSELFKTRNARWRSLMVILMGIFGQFSGNGLGYFNAQIYGAVGYDNYMQFVLNLANSITSCTGALMGVALADRMPRRKVLVWGTLACAILLGVNSGLSAQWAKYKPGEENLKVGRGAVAAFFFFNIVISFAYTPLQALYPVECLQTTARAKGMAMYGVVVSLFGFINSYAGPVALKNIGYKYVYIFVGWDVIESVLWYLLAVETNGRSLEELEEIFSQPNPVKASKQKAVIAIKKDGDVAIVQEAV</sequence>
<dbReference type="InterPro" id="IPR050360">
    <property type="entry name" value="MFS_Sugar_Transporters"/>
</dbReference>
<dbReference type="InterPro" id="IPR020846">
    <property type="entry name" value="MFS_dom"/>
</dbReference>
<accession>A0A4Y7PV32</accession>
<dbReference type="AlphaFoldDB" id="A0A4Y7PV32"/>
<proteinExistence type="inferred from homology"/>
<dbReference type="EMBL" id="ML170201">
    <property type="protein sequence ID" value="TDL18995.1"/>
    <property type="molecule type" value="Genomic_DNA"/>
</dbReference>
<feature type="transmembrane region" description="Helical" evidence="9">
    <location>
        <begin position="317"/>
        <end position="336"/>
    </location>
</feature>
<keyword evidence="3 8" id="KW-0813">Transport</keyword>
<comment type="subcellular location">
    <subcellularLocation>
        <location evidence="1">Membrane</location>
        <topology evidence="1">Multi-pass membrane protein</topology>
    </subcellularLocation>
</comment>
<feature type="transmembrane region" description="Helical" evidence="9">
    <location>
        <begin position="356"/>
        <end position="374"/>
    </location>
</feature>
<evidence type="ECO:0000313" key="12">
    <source>
        <dbReference type="Proteomes" id="UP000294933"/>
    </source>
</evidence>
<feature type="transmembrane region" description="Helical" evidence="9">
    <location>
        <begin position="419"/>
        <end position="443"/>
    </location>
</feature>
<evidence type="ECO:0000256" key="5">
    <source>
        <dbReference type="ARBA" id="ARBA00022989"/>
    </source>
</evidence>
<feature type="transmembrane region" description="Helical" evidence="9">
    <location>
        <begin position="161"/>
        <end position="183"/>
    </location>
</feature>
<keyword evidence="5 9" id="KW-1133">Transmembrane helix</keyword>
<dbReference type="InterPro" id="IPR005828">
    <property type="entry name" value="MFS_sugar_transport-like"/>
</dbReference>
<dbReference type="SUPFAM" id="SSF103473">
    <property type="entry name" value="MFS general substrate transporter"/>
    <property type="match status" value="1"/>
</dbReference>
<reference evidence="11 12" key="1">
    <citation type="submission" date="2018-06" db="EMBL/GenBank/DDBJ databases">
        <title>A transcriptomic atlas of mushroom development highlights an independent origin of complex multicellularity.</title>
        <authorList>
            <consortium name="DOE Joint Genome Institute"/>
            <person name="Krizsan K."/>
            <person name="Almasi E."/>
            <person name="Merenyi Z."/>
            <person name="Sahu N."/>
            <person name="Viragh M."/>
            <person name="Koszo T."/>
            <person name="Mondo S."/>
            <person name="Kiss B."/>
            <person name="Balint B."/>
            <person name="Kues U."/>
            <person name="Barry K."/>
            <person name="Hegedus J.C."/>
            <person name="Henrissat B."/>
            <person name="Johnson J."/>
            <person name="Lipzen A."/>
            <person name="Ohm R."/>
            <person name="Nagy I."/>
            <person name="Pangilinan J."/>
            <person name="Yan J."/>
            <person name="Xiong Y."/>
            <person name="Grigoriev I.V."/>
            <person name="Hibbett D.S."/>
            <person name="Nagy L.G."/>
        </authorList>
    </citation>
    <scope>NUCLEOTIDE SEQUENCE [LARGE SCALE GENOMIC DNA]</scope>
    <source>
        <strain evidence="11 12">SZMC22713</strain>
    </source>
</reference>
<evidence type="ECO:0000256" key="3">
    <source>
        <dbReference type="ARBA" id="ARBA00022448"/>
    </source>
</evidence>
<dbReference type="PANTHER" id="PTHR48022">
    <property type="entry name" value="PLASTIDIC GLUCOSE TRANSPORTER 4"/>
    <property type="match status" value="1"/>
</dbReference>
<keyword evidence="4 9" id="KW-0812">Transmembrane</keyword>
<dbReference type="Pfam" id="PF00083">
    <property type="entry name" value="Sugar_tr"/>
    <property type="match status" value="1"/>
</dbReference>
<evidence type="ECO:0000256" key="2">
    <source>
        <dbReference type="ARBA" id="ARBA00010992"/>
    </source>
</evidence>
<feature type="domain" description="Major facilitator superfamily (MFS) profile" evidence="10">
    <location>
        <begin position="66"/>
        <end position="507"/>
    </location>
</feature>
<gene>
    <name evidence="11" type="ORF">BD410DRAFT_842407</name>
</gene>
<protein>
    <submittedName>
        <fullName evidence="11">General substrate transporter</fullName>
    </submittedName>
</protein>
<comment type="similarity">
    <text evidence="2 8">Belongs to the major facilitator superfamily. Sugar transporter (TC 2.A.1.1) family.</text>
</comment>
<feature type="transmembrane region" description="Helical" evidence="9">
    <location>
        <begin position="99"/>
        <end position="124"/>
    </location>
</feature>
<keyword evidence="12" id="KW-1185">Reference proteome</keyword>
<feature type="transmembrane region" description="Helical" evidence="9">
    <location>
        <begin position="484"/>
        <end position="502"/>
    </location>
</feature>
<dbReference type="GO" id="GO:0016020">
    <property type="term" value="C:membrane"/>
    <property type="evidence" value="ECO:0007669"/>
    <property type="project" value="UniProtKB-SubCell"/>
</dbReference>
<dbReference type="InterPro" id="IPR036259">
    <property type="entry name" value="MFS_trans_sf"/>
</dbReference>
<organism evidence="11 12">
    <name type="scientific">Rickenella mellea</name>
    <dbReference type="NCBI Taxonomy" id="50990"/>
    <lineage>
        <taxon>Eukaryota</taxon>
        <taxon>Fungi</taxon>
        <taxon>Dikarya</taxon>
        <taxon>Basidiomycota</taxon>
        <taxon>Agaricomycotina</taxon>
        <taxon>Agaricomycetes</taxon>
        <taxon>Hymenochaetales</taxon>
        <taxon>Rickenellaceae</taxon>
        <taxon>Rickenella</taxon>
    </lineage>
</organism>
<feature type="transmembrane region" description="Helical" evidence="9">
    <location>
        <begin position="455"/>
        <end position="472"/>
    </location>
</feature>
<feature type="transmembrane region" description="Helical" evidence="9">
    <location>
        <begin position="381"/>
        <end position="399"/>
    </location>
</feature>
<evidence type="ECO:0000256" key="8">
    <source>
        <dbReference type="RuleBase" id="RU003346"/>
    </source>
</evidence>
<evidence type="ECO:0000256" key="7">
    <source>
        <dbReference type="ARBA" id="ARBA00049119"/>
    </source>
</evidence>
<evidence type="ECO:0000256" key="9">
    <source>
        <dbReference type="SAM" id="Phobius"/>
    </source>
</evidence>
<name>A0A4Y7PV32_9AGAM</name>
<evidence type="ECO:0000256" key="4">
    <source>
        <dbReference type="ARBA" id="ARBA00022692"/>
    </source>
</evidence>
<keyword evidence="6 9" id="KW-0472">Membrane</keyword>
<comment type="catalytic activity">
    <reaction evidence="7">
        <text>myo-inositol(out) + H(+)(out) = myo-inositol(in) + H(+)(in)</text>
        <dbReference type="Rhea" id="RHEA:60364"/>
        <dbReference type="ChEBI" id="CHEBI:15378"/>
        <dbReference type="ChEBI" id="CHEBI:17268"/>
    </reaction>
</comment>
<evidence type="ECO:0000256" key="1">
    <source>
        <dbReference type="ARBA" id="ARBA00004141"/>
    </source>
</evidence>
<feature type="transmembrane region" description="Helical" evidence="9">
    <location>
        <begin position="136"/>
        <end position="155"/>
    </location>
</feature>
<dbReference type="InterPro" id="IPR003663">
    <property type="entry name" value="Sugar/inositol_transpt"/>
</dbReference>
<evidence type="ECO:0000313" key="11">
    <source>
        <dbReference type="EMBL" id="TDL18995.1"/>
    </source>
</evidence>
<dbReference type="OrthoDB" id="6133115at2759"/>
<feature type="transmembrane region" description="Helical" evidence="9">
    <location>
        <begin position="61"/>
        <end position="79"/>
    </location>
</feature>
<dbReference type="NCBIfam" id="TIGR00879">
    <property type="entry name" value="SP"/>
    <property type="match status" value="1"/>
</dbReference>
<evidence type="ECO:0000256" key="6">
    <source>
        <dbReference type="ARBA" id="ARBA00023136"/>
    </source>
</evidence>
<dbReference type="PROSITE" id="PS50850">
    <property type="entry name" value="MFS"/>
    <property type="match status" value="1"/>
</dbReference>
<dbReference type="Proteomes" id="UP000294933">
    <property type="component" value="Unassembled WGS sequence"/>
</dbReference>
<dbReference type="STRING" id="50990.A0A4Y7PV32"/>
<dbReference type="FunFam" id="1.20.1250.20:FF:000217">
    <property type="entry name" value="MFS lactose permease, putative"/>
    <property type="match status" value="1"/>
</dbReference>
<feature type="transmembrane region" description="Helical" evidence="9">
    <location>
        <begin position="227"/>
        <end position="246"/>
    </location>
</feature>
<dbReference type="Gene3D" id="1.20.1250.20">
    <property type="entry name" value="MFS general substrate transporter like domains"/>
    <property type="match status" value="1"/>
</dbReference>